<name>A0A382ILQ9_9ZZZZ</name>
<proteinExistence type="predicted"/>
<evidence type="ECO:0000313" key="1">
    <source>
        <dbReference type="EMBL" id="SVC00202.1"/>
    </source>
</evidence>
<sequence>KVPEYLDSKVSIKLEDSNKIIIEDESDLAANEIVGDINNLLELANKH</sequence>
<dbReference type="EMBL" id="UINC01067988">
    <property type="protein sequence ID" value="SVC00202.1"/>
    <property type="molecule type" value="Genomic_DNA"/>
</dbReference>
<organism evidence="1">
    <name type="scientific">marine metagenome</name>
    <dbReference type="NCBI Taxonomy" id="408172"/>
    <lineage>
        <taxon>unclassified sequences</taxon>
        <taxon>metagenomes</taxon>
        <taxon>ecological metagenomes</taxon>
    </lineage>
</organism>
<reference evidence="1" key="1">
    <citation type="submission" date="2018-05" db="EMBL/GenBank/DDBJ databases">
        <authorList>
            <person name="Lanie J.A."/>
            <person name="Ng W.-L."/>
            <person name="Kazmierczak K.M."/>
            <person name="Andrzejewski T.M."/>
            <person name="Davidsen T.M."/>
            <person name="Wayne K.J."/>
            <person name="Tettelin H."/>
            <person name="Glass J.I."/>
            <person name="Rusch D."/>
            <person name="Podicherti R."/>
            <person name="Tsui H.-C.T."/>
            <person name="Winkler M.E."/>
        </authorList>
    </citation>
    <scope>NUCLEOTIDE SEQUENCE</scope>
</reference>
<feature type="non-terminal residue" evidence="1">
    <location>
        <position position="1"/>
    </location>
</feature>
<protein>
    <submittedName>
        <fullName evidence="1">Uncharacterized protein</fullName>
    </submittedName>
</protein>
<gene>
    <name evidence="1" type="ORF">METZ01_LOCUS253056</name>
</gene>
<dbReference type="AlphaFoldDB" id="A0A382ILQ9"/>
<accession>A0A382ILQ9</accession>